<keyword evidence="2 4" id="KW-0328">Glycosyltransferase</keyword>
<protein>
    <recommendedName>
        <fullName evidence="5">Glycosyltransferase</fullName>
        <ecNumber evidence="5">2.4.1.-</ecNumber>
    </recommendedName>
</protein>
<evidence type="ECO:0000256" key="3">
    <source>
        <dbReference type="ARBA" id="ARBA00022679"/>
    </source>
</evidence>
<evidence type="ECO:0000313" key="7">
    <source>
        <dbReference type="Proteomes" id="UP000596660"/>
    </source>
</evidence>
<dbReference type="CDD" id="cd03784">
    <property type="entry name" value="GT1_Gtf-like"/>
    <property type="match status" value="1"/>
</dbReference>
<dbReference type="GeneID" id="110720877"/>
<dbReference type="EC" id="2.4.1.-" evidence="5"/>
<dbReference type="FunFam" id="3.40.50.2000:FF:000047">
    <property type="entry name" value="Glycosyltransferase"/>
    <property type="match status" value="1"/>
</dbReference>
<gene>
    <name evidence="6" type="primary">LOC110720877</name>
</gene>
<comment type="similarity">
    <text evidence="1 4">Belongs to the UDP-glycosyltransferase family.</text>
</comment>
<dbReference type="InterPro" id="IPR002213">
    <property type="entry name" value="UDP_glucos_trans"/>
</dbReference>
<dbReference type="SUPFAM" id="SSF53756">
    <property type="entry name" value="UDP-Glycosyltransferase/glycogen phosphorylase"/>
    <property type="match status" value="1"/>
</dbReference>
<dbReference type="Gramene" id="AUR62003015-RA">
    <property type="protein sequence ID" value="AUR62003015-RA:cds"/>
    <property type="gene ID" value="AUR62003015"/>
</dbReference>
<dbReference type="Proteomes" id="UP000596660">
    <property type="component" value="Unplaced"/>
</dbReference>
<dbReference type="AlphaFoldDB" id="A0A803KVF7"/>
<proteinExistence type="inferred from homology"/>
<evidence type="ECO:0000256" key="4">
    <source>
        <dbReference type="RuleBase" id="RU003718"/>
    </source>
</evidence>
<dbReference type="Pfam" id="PF00201">
    <property type="entry name" value="UDPGT"/>
    <property type="match status" value="1"/>
</dbReference>
<evidence type="ECO:0000256" key="1">
    <source>
        <dbReference type="ARBA" id="ARBA00009995"/>
    </source>
</evidence>
<name>A0A803KVF7_CHEQI</name>
<dbReference type="PANTHER" id="PTHR48047:SF45">
    <property type="entry name" value="SCOPOLETIN GLUCOSYLTRANSFERASE-LIKE"/>
    <property type="match status" value="1"/>
</dbReference>
<reference evidence="6" key="2">
    <citation type="submission" date="2021-03" db="UniProtKB">
        <authorList>
            <consortium name="EnsemblPlants"/>
        </authorList>
    </citation>
    <scope>IDENTIFICATION</scope>
</reference>
<dbReference type="GO" id="GO:0035251">
    <property type="term" value="F:UDP-glucosyltransferase activity"/>
    <property type="evidence" value="ECO:0007669"/>
    <property type="project" value="TreeGrafter"/>
</dbReference>
<dbReference type="OMA" id="ENREFHI"/>
<organism evidence="6 7">
    <name type="scientific">Chenopodium quinoa</name>
    <name type="common">Quinoa</name>
    <dbReference type="NCBI Taxonomy" id="63459"/>
    <lineage>
        <taxon>Eukaryota</taxon>
        <taxon>Viridiplantae</taxon>
        <taxon>Streptophyta</taxon>
        <taxon>Embryophyta</taxon>
        <taxon>Tracheophyta</taxon>
        <taxon>Spermatophyta</taxon>
        <taxon>Magnoliopsida</taxon>
        <taxon>eudicotyledons</taxon>
        <taxon>Gunneridae</taxon>
        <taxon>Pentapetalae</taxon>
        <taxon>Caryophyllales</taxon>
        <taxon>Chenopodiaceae</taxon>
        <taxon>Chenopodioideae</taxon>
        <taxon>Atripliceae</taxon>
        <taxon>Chenopodium</taxon>
    </lineage>
</organism>
<reference evidence="6" key="1">
    <citation type="journal article" date="2017" name="Nature">
        <title>The genome of Chenopodium quinoa.</title>
        <authorList>
            <person name="Jarvis D.E."/>
            <person name="Ho Y.S."/>
            <person name="Lightfoot D.J."/>
            <person name="Schmoeckel S.M."/>
            <person name="Li B."/>
            <person name="Borm T.J.A."/>
            <person name="Ohyanagi H."/>
            <person name="Mineta K."/>
            <person name="Michell C.T."/>
            <person name="Saber N."/>
            <person name="Kharbatia N.M."/>
            <person name="Rupper R.R."/>
            <person name="Sharp A.R."/>
            <person name="Dally N."/>
            <person name="Boughton B.A."/>
            <person name="Woo Y.H."/>
            <person name="Gao G."/>
            <person name="Schijlen E.G.W.M."/>
            <person name="Guo X."/>
            <person name="Momin A.A."/>
            <person name="Negrao S."/>
            <person name="Al-Babili S."/>
            <person name="Gehring C."/>
            <person name="Roessner U."/>
            <person name="Jung C."/>
            <person name="Murphy K."/>
            <person name="Arold S.T."/>
            <person name="Gojobori T."/>
            <person name="van der Linden C.G."/>
            <person name="van Loo E.N."/>
            <person name="Jellen E.N."/>
            <person name="Maughan P.J."/>
            <person name="Tester M."/>
        </authorList>
    </citation>
    <scope>NUCLEOTIDE SEQUENCE [LARGE SCALE GENOMIC DNA]</scope>
    <source>
        <strain evidence="6">cv. PI 614886</strain>
    </source>
</reference>
<keyword evidence="3 4" id="KW-0808">Transferase</keyword>
<dbReference type="Gene3D" id="3.40.50.2000">
    <property type="entry name" value="Glycogen Phosphorylase B"/>
    <property type="match status" value="2"/>
</dbReference>
<evidence type="ECO:0000256" key="2">
    <source>
        <dbReference type="ARBA" id="ARBA00022676"/>
    </source>
</evidence>
<evidence type="ECO:0000313" key="6">
    <source>
        <dbReference type="EnsemblPlants" id="AUR62003015-RA:cds"/>
    </source>
</evidence>
<dbReference type="RefSeq" id="XP_021755650.1">
    <property type="nucleotide sequence ID" value="XM_021899958.1"/>
</dbReference>
<accession>A0A803KVF7</accession>
<sequence>MDDKPQRLHVVLFPAMAPGHMIPALDIAKLFATNNVKTTIITTPLNAPFFTKALQPMIDVEIIPFPSKESGIPEGIESGDQISSNELFKKFFEATELLQESLEQVMEKYKPNCLVADMIYPFATDVAAKFNVPRLVFHGGNYFAFCVGHALMKYEPQKDVTCDDEEFVVPNLPHEIRLTRTQLVADVKELGMEEWMKIFGRAMEVEERSYGIIVNSFLELEPEYVDYYTKVMGKRAWHIGPVSLCNREKEAKFQRGKDSSIGEHECLKWLNSKKPNSVVYVCFGSMAEVSTLQLQEIARGLEASEQDFIWVVRRSNNGEGEKNEEWLPHEFEKKMEGKGLIIRGWAPQMLILDHEAIGAFVTHCGWNSTLEGISCGVPMVTWPVFAEQFYNEKLVTQVLKTGVGVGAKKWSRVAENVKSEDIKKAVTKIMVGEEALEIRSRAKKMKELARKAVEAGGSSYCDMNSLIQELSS</sequence>
<dbReference type="EnsemblPlants" id="AUR62003015-RA">
    <property type="protein sequence ID" value="AUR62003015-RA:cds"/>
    <property type="gene ID" value="AUR62003015"/>
</dbReference>
<dbReference type="PANTHER" id="PTHR48047">
    <property type="entry name" value="GLYCOSYLTRANSFERASE"/>
    <property type="match status" value="1"/>
</dbReference>
<dbReference type="FunFam" id="3.40.50.2000:FF:000071">
    <property type="entry name" value="Glycosyltransferase"/>
    <property type="match status" value="1"/>
</dbReference>
<dbReference type="KEGG" id="cqi:110720877"/>
<dbReference type="PROSITE" id="PS00375">
    <property type="entry name" value="UDPGT"/>
    <property type="match status" value="1"/>
</dbReference>
<dbReference type="OrthoDB" id="5835829at2759"/>
<dbReference type="InterPro" id="IPR035595">
    <property type="entry name" value="UDP_glycos_trans_CS"/>
</dbReference>
<keyword evidence="7" id="KW-1185">Reference proteome</keyword>
<evidence type="ECO:0000256" key="5">
    <source>
        <dbReference type="RuleBase" id="RU362057"/>
    </source>
</evidence>